<feature type="signal peptide" evidence="13">
    <location>
        <begin position="1"/>
        <end position="16"/>
    </location>
</feature>
<comment type="catalytic activity">
    <reaction evidence="1 13">
        <text>Preferential cleavage of bonds with hydrophobic residues in P1'. Also 3-Asn-|-Gln-4 and 8-Gly-|-Ser-9 bonds in insulin B chain.</text>
        <dbReference type="EC" id="3.4.24.39"/>
    </reaction>
</comment>
<keyword evidence="4 13" id="KW-0165">Cleavage on pair of basic residues</keyword>
<evidence type="ECO:0000256" key="13">
    <source>
        <dbReference type="RuleBase" id="RU361126"/>
    </source>
</evidence>
<keyword evidence="7 13" id="KW-0378">Hydrolase</keyword>
<keyword evidence="3 13" id="KW-0645">Protease</keyword>
<evidence type="ECO:0000256" key="1">
    <source>
        <dbReference type="ARBA" id="ARBA00001187"/>
    </source>
</evidence>
<evidence type="ECO:0000256" key="6">
    <source>
        <dbReference type="ARBA" id="ARBA00022729"/>
    </source>
</evidence>
<feature type="binding site" evidence="12">
    <location>
        <position position="329"/>
    </location>
    <ligand>
        <name>Zn(2+)</name>
        <dbReference type="ChEBI" id="CHEBI:29105"/>
        <note>catalytic</note>
    </ligand>
</feature>
<name>A0AAI8Z8M4_9PEZI</name>
<dbReference type="GO" id="GO:0005576">
    <property type="term" value="C:extracellular region"/>
    <property type="evidence" value="ECO:0007669"/>
    <property type="project" value="UniProtKB-SubCell"/>
</dbReference>
<gene>
    <name evidence="14" type="ORF">LECACI_7A009913</name>
</gene>
<organism evidence="14 15">
    <name type="scientific">Lecanosticta acicola</name>
    <dbReference type="NCBI Taxonomy" id="111012"/>
    <lineage>
        <taxon>Eukaryota</taxon>
        <taxon>Fungi</taxon>
        <taxon>Dikarya</taxon>
        <taxon>Ascomycota</taxon>
        <taxon>Pezizomycotina</taxon>
        <taxon>Dothideomycetes</taxon>
        <taxon>Dothideomycetidae</taxon>
        <taxon>Mycosphaerellales</taxon>
        <taxon>Mycosphaerellaceae</taxon>
        <taxon>Lecanosticta</taxon>
    </lineage>
</organism>
<evidence type="ECO:0000256" key="4">
    <source>
        <dbReference type="ARBA" id="ARBA00022685"/>
    </source>
</evidence>
<evidence type="ECO:0000256" key="2">
    <source>
        <dbReference type="ARBA" id="ARBA00010279"/>
    </source>
</evidence>
<dbReference type="PANTHER" id="PTHR37016:SF3">
    <property type="entry name" value="NEUTRAL PROTEASE 2-RELATED"/>
    <property type="match status" value="1"/>
</dbReference>
<reference evidence="14" key="1">
    <citation type="submission" date="2023-11" db="EMBL/GenBank/DDBJ databases">
        <authorList>
            <person name="Alioto T."/>
            <person name="Alioto T."/>
            <person name="Gomez Garrido J."/>
        </authorList>
    </citation>
    <scope>NUCLEOTIDE SEQUENCE</scope>
</reference>
<dbReference type="AlphaFoldDB" id="A0AAI8Z8M4"/>
<dbReference type="PANTHER" id="PTHR37016">
    <property type="match status" value="1"/>
</dbReference>
<dbReference type="InterPro" id="IPR024079">
    <property type="entry name" value="MetalloPept_cat_dom_sf"/>
</dbReference>
<comment type="subcellular location">
    <subcellularLocation>
        <location evidence="13">Secreted</location>
    </subcellularLocation>
</comment>
<evidence type="ECO:0000256" key="8">
    <source>
        <dbReference type="ARBA" id="ARBA00022833"/>
    </source>
</evidence>
<keyword evidence="13" id="KW-0964">Secreted</keyword>
<evidence type="ECO:0000256" key="3">
    <source>
        <dbReference type="ARBA" id="ARBA00022670"/>
    </source>
</evidence>
<dbReference type="Gene3D" id="3.40.390.10">
    <property type="entry name" value="Collagenase (Catalytic Domain)"/>
    <property type="match status" value="1"/>
</dbReference>
<dbReference type="Proteomes" id="UP001296104">
    <property type="component" value="Unassembled WGS sequence"/>
</dbReference>
<feature type="chain" id="PRO_5042314835" description="Neutral protease 2" evidence="13">
    <location>
        <begin position="17"/>
        <end position="362"/>
    </location>
</feature>
<evidence type="ECO:0000256" key="11">
    <source>
        <dbReference type="PIRSR" id="PIRSR601384-1"/>
    </source>
</evidence>
<dbReference type="GO" id="GO:0004222">
    <property type="term" value="F:metalloendopeptidase activity"/>
    <property type="evidence" value="ECO:0007669"/>
    <property type="project" value="InterPro"/>
</dbReference>
<sequence>MKSFVIVALCVALAHACPHSRRAVPDDTNAPLQVQLSRIDNSRVRARVVNTASRGYNLHYKGSVLDKDSPADKFGVHGSATRARFNGVSFRIATSNLSDHDFMPIRAGQTIQRDIDLAELYEVGTTDTYTIRARGAMPYANIGSTELTGHSVPYTSNALTMDIDGDQARSVPYAINLAAKQQKRTALNSNSCPGDRGQLLQSALKNCADLASNAARTAASGADQLFSQHFHTDDPSVRNTVASRLNAVAESCAARSSDGTSASCTDVYGMCSSGLLAYTLPSTNQLVFCDPFYQALPPLSQTCDGQDQATTVLHEETHAPAVFSPPTVDYAYGHSADNLPTQDALMNADSYAMYANALYLGC</sequence>
<dbReference type="EC" id="3.4.24.39" evidence="13"/>
<proteinExistence type="inferred from homology"/>
<evidence type="ECO:0000256" key="5">
    <source>
        <dbReference type="ARBA" id="ARBA00022723"/>
    </source>
</evidence>
<keyword evidence="10" id="KW-0865">Zymogen</keyword>
<feature type="binding site" evidence="12">
    <location>
        <position position="318"/>
    </location>
    <ligand>
        <name>Zn(2+)</name>
        <dbReference type="ChEBI" id="CHEBI:29105"/>
        <note>catalytic</note>
    </ligand>
</feature>
<comment type="caution">
    <text evidence="14">The sequence shown here is derived from an EMBL/GenBank/DDBJ whole genome shotgun (WGS) entry which is preliminary data.</text>
</comment>
<evidence type="ECO:0000256" key="7">
    <source>
        <dbReference type="ARBA" id="ARBA00022801"/>
    </source>
</evidence>
<evidence type="ECO:0000256" key="12">
    <source>
        <dbReference type="PIRSR" id="PIRSR601384-2"/>
    </source>
</evidence>
<keyword evidence="15" id="KW-1185">Reference proteome</keyword>
<keyword evidence="5 12" id="KW-0479">Metal-binding</keyword>
<comment type="function">
    <text evidence="13">Secreted metalloproteinase that allows assimilation of proteinaceous substrates. Shows high activities on basic nuclear substrates such as histone and protamine.</text>
</comment>
<keyword evidence="8 12" id="KW-0862">Zinc</keyword>
<dbReference type="GO" id="GO:0046872">
    <property type="term" value="F:metal ion binding"/>
    <property type="evidence" value="ECO:0007669"/>
    <property type="project" value="UniProtKB-KW"/>
</dbReference>
<evidence type="ECO:0000256" key="10">
    <source>
        <dbReference type="ARBA" id="ARBA00023145"/>
    </source>
</evidence>
<feature type="active site" evidence="11">
    <location>
        <position position="315"/>
    </location>
</feature>
<dbReference type="PRINTS" id="PR00768">
    <property type="entry name" value="DEUTEROLYSIN"/>
</dbReference>
<dbReference type="InterPro" id="IPR001384">
    <property type="entry name" value="Peptidase_M35"/>
</dbReference>
<protein>
    <recommendedName>
        <fullName evidence="13">Neutral protease 2</fullName>
        <ecNumber evidence="13">3.4.24.39</ecNumber>
    </recommendedName>
    <alternativeName>
        <fullName evidence="13">Deuterolysin</fullName>
    </alternativeName>
</protein>
<dbReference type="GO" id="GO:0006508">
    <property type="term" value="P:proteolysis"/>
    <property type="evidence" value="ECO:0007669"/>
    <property type="project" value="UniProtKB-KW"/>
</dbReference>
<dbReference type="InterPro" id="IPR050414">
    <property type="entry name" value="Fungal_M35_metalloproteases"/>
</dbReference>
<feature type="binding site" evidence="12">
    <location>
        <position position="314"/>
    </location>
    <ligand>
        <name>Zn(2+)</name>
        <dbReference type="ChEBI" id="CHEBI:29105"/>
        <note>catalytic</note>
    </ligand>
</feature>
<accession>A0AAI8Z8M4</accession>
<dbReference type="EMBL" id="CAVMBE010000133">
    <property type="protein sequence ID" value="CAK4034755.1"/>
    <property type="molecule type" value="Genomic_DNA"/>
</dbReference>
<keyword evidence="9 13" id="KW-0482">Metalloprotease</keyword>
<comment type="cofactor">
    <cofactor evidence="12 13">
        <name>Zn(2+)</name>
        <dbReference type="ChEBI" id="CHEBI:29105"/>
    </cofactor>
    <text evidence="12 13">Binds 1 zinc ion per subunit.</text>
</comment>
<evidence type="ECO:0000256" key="9">
    <source>
        <dbReference type="ARBA" id="ARBA00023049"/>
    </source>
</evidence>
<dbReference type="CDD" id="cd11008">
    <property type="entry name" value="M35_deuterolysin_like"/>
    <property type="match status" value="1"/>
</dbReference>
<dbReference type="SUPFAM" id="SSF55486">
    <property type="entry name" value="Metalloproteases ('zincins'), catalytic domain"/>
    <property type="match status" value="1"/>
</dbReference>
<evidence type="ECO:0000313" key="15">
    <source>
        <dbReference type="Proteomes" id="UP001296104"/>
    </source>
</evidence>
<evidence type="ECO:0000313" key="14">
    <source>
        <dbReference type="EMBL" id="CAK4034755.1"/>
    </source>
</evidence>
<dbReference type="Gene3D" id="2.60.40.2970">
    <property type="match status" value="1"/>
</dbReference>
<comment type="similarity">
    <text evidence="2 13">Belongs to the peptidase M35 family.</text>
</comment>
<dbReference type="Pfam" id="PF02102">
    <property type="entry name" value="Peptidase_M35"/>
    <property type="match status" value="1"/>
</dbReference>
<keyword evidence="6 13" id="KW-0732">Signal</keyword>